<dbReference type="EMBL" id="SBIQ01000108">
    <property type="protein sequence ID" value="KAF7683258.1"/>
    <property type="molecule type" value="Genomic_DNA"/>
</dbReference>
<name>A0ABQ7HYM0_9MICR</name>
<accession>A0ABQ7HYM0</accession>
<comment type="caution">
    <text evidence="1">The sequence shown here is derived from an EMBL/GenBank/DDBJ whole genome shotgun (WGS) entry which is preliminary data.</text>
</comment>
<keyword evidence="2" id="KW-1185">Reference proteome</keyword>
<organism evidence="1 2">
    <name type="scientific">Astathelohania contejeani</name>
    <dbReference type="NCBI Taxonomy" id="164912"/>
    <lineage>
        <taxon>Eukaryota</taxon>
        <taxon>Fungi</taxon>
        <taxon>Fungi incertae sedis</taxon>
        <taxon>Microsporidia</taxon>
        <taxon>Astathelohaniidae</taxon>
        <taxon>Astathelohania</taxon>
    </lineage>
</organism>
<sequence length="112" mass="13194">MNFFSYKKKEIIRTTTPEVIKKERFFDMFNTTEAYCSKICFIHLEEGECTCVTKDNLGKVRSLKTFYEKIADREMASKKLAQIPKRNIEPYKLDPNVKKLAALFDEIVKQKV</sequence>
<evidence type="ECO:0008006" key="3">
    <source>
        <dbReference type="Google" id="ProtNLM"/>
    </source>
</evidence>
<evidence type="ECO:0000313" key="1">
    <source>
        <dbReference type="EMBL" id="KAF7683258.1"/>
    </source>
</evidence>
<dbReference type="Proteomes" id="UP001516464">
    <property type="component" value="Unassembled WGS sequence"/>
</dbReference>
<proteinExistence type="predicted"/>
<gene>
    <name evidence="1" type="ORF">TCON_1531</name>
</gene>
<evidence type="ECO:0000313" key="2">
    <source>
        <dbReference type="Proteomes" id="UP001516464"/>
    </source>
</evidence>
<reference evidence="1 2" key="1">
    <citation type="submission" date="2019-01" db="EMBL/GenBank/DDBJ databases">
        <title>Genomes sequencing and comparative genomics of infectious freshwater microsporidia, Cucumispora dikerogammari and Thelohania contejeani.</title>
        <authorList>
            <person name="Cormier A."/>
            <person name="Giraud I."/>
            <person name="Wattier R."/>
            <person name="Teixeira M."/>
            <person name="Grandjean F."/>
            <person name="Rigaud T."/>
            <person name="Cordaux R."/>
        </authorList>
    </citation>
    <scope>NUCLEOTIDE SEQUENCE [LARGE SCALE GENOMIC DNA]</scope>
    <source>
        <strain evidence="1">T1</strain>
        <tissue evidence="1">Spores</tissue>
    </source>
</reference>
<protein>
    <recommendedName>
        <fullName evidence="3">LAGLIDADG homing endonuclease</fullName>
    </recommendedName>
</protein>